<evidence type="ECO:0000256" key="1">
    <source>
        <dbReference type="ARBA" id="ARBA00010688"/>
    </source>
</evidence>
<dbReference type="Gene3D" id="3.40.1190.20">
    <property type="match status" value="1"/>
</dbReference>
<dbReference type="KEGG" id="flh:EJ997_12355"/>
<dbReference type="InterPro" id="IPR011611">
    <property type="entry name" value="PfkB_dom"/>
</dbReference>
<dbReference type="Proteomes" id="UP000280344">
    <property type="component" value="Chromosome"/>
</dbReference>
<organism evidence="7 8">
    <name type="scientific">Flaviflexus ciconiae</name>
    <dbReference type="NCBI Taxonomy" id="2496867"/>
    <lineage>
        <taxon>Bacteria</taxon>
        <taxon>Bacillati</taxon>
        <taxon>Actinomycetota</taxon>
        <taxon>Actinomycetes</taxon>
        <taxon>Actinomycetales</taxon>
        <taxon>Actinomycetaceae</taxon>
        <taxon>Flaviflexus</taxon>
    </lineage>
</organism>
<accession>A0A3Q9G8G6</accession>
<dbReference type="Pfam" id="PF00294">
    <property type="entry name" value="PfkB"/>
    <property type="match status" value="1"/>
</dbReference>
<dbReference type="PANTHER" id="PTHR43085">
    <property type="entry name" value="HEXOKINASE FAMILY MEMBER"/>
    <property type="match status" value="1"/>
</dbReference>
<comment type="similarity">
    <text evidence="1">Belongs to the carbohydrate kinase PfkB family.</text>
</comment>
<dbReference type="OrthoDB" id="9795789at2"/>
<dbReference type="GO" id="GO:0005524">
    <property type="term" value="F:ATP binding"/>
    <property type="evidence" value="ECO:0007669"/>
    <property type="project" value="UniProtKB-KW"/>
</dbReference>
<evidence type="ECO:0000256" key="3">
    <source>
        <dbReference type="ARBA" id="ARBA00022741"/>
    </source>
</evidence>
<evidence type="ECO:0000256" key="4">
    <source>
        <dbReference type="ARBA" id="ARBA00022777"/>
    </source>
</evidence>
<dbReference type="PROSITE" id="PS00583">
    <property type="entry name" value="PFKB_KINASES_1"/>
    <property type="match status" value="1"/>
</dbReference>
<dbReference type="InterPro" id="IPR050306">
    <property type="entry name" value="PfkB_Carbo_kinase"/>
</dbReference>
<dbReference type="InterPro" id="IPR029056">
    <property type="entry name" value="Ribokinase-like"/>
</dbReference>
<name>A0A3Q9G8G6_9ACTO</name>
<dbReference type="PANTHER" id="PTHR43085:SF1">
    <property type="entry name" value="PSEUDOURIDINE KINASE-RELATED"/>
    <property type="match status" value="1"/>
</dbReference>
<dbReference type="InterPro" id="IPR002173">
    <property type="entry name" value="Carboh/pur_kinase_PfkB_CS"/>
</dbReference>
<sequence>MTCLVVGESLVDVFTTEEGVVELPGGAPYNVARGLGMLGRRAYLATDLGSGDRAELLASTLAASKTKLWPGSRSTNPTSVAYPTIAEDGSPTYEFDLHFTPPTPPQGGTEEAAELVKVSPNILHTGSLAVHLAPEAIKAWINALSAVSTISYDPNYRESMGPHDEVLTRTEEFIGLSDVVKASRADITGLYPGLSEQAVITKWLNMGPQLVAITGGKDGAILATENLRIRSSASRVKAVDKVGAGDAFMSALIDALGRTSMLGAGSAESRRLLSERQLKTIAGYANAGGAIAVSRRGAVAPTRDELLDFVSSYSIVDV</sequence>
<keyword evidence="4 7" id="KW-0418">Kinase</keyword>
<dbReference type="RefSeq" id="WP_126704812.1">
    <property type="nucleotide sequence ID" value="NZ_CP034593.1"/>
</dbReference>
<keyword evidence="5" id="KW-0067">ATP-binding</keyword>
<evidence type="ECO:0000259" key="6">
    <source>
        <dbReference type="Pfam" id="PF00294"/>
    </source>
</evidence>
<gene>
    <name evidence="7" type="ORF">EJ997_12355</name>
</gene>
<evidence type="ECO:0000256" key="5">
    <source>
        <dbReference type="ARBA" id="ARBA00022840"/>
    </source>
</evidence>
<keyword evidence="3" id="KW-0547">Nucleotide-binding</keyword>
<dbReference type="EMBL" id="CP034593">
    <property type="protein sequence ID" value="AZQ78010.1"/>
    <property type="molecule type" value="Genomic_DNA"/>
</dbReference>
<keyword evidence="8" id="KW-1185">Reference proteome</keyword>
<evidence type="ECO:0000313" key="8">
    <source>
        <dbReference type="Proteomes" id="UP000280344"/>
    </source>
</evidence>
<protein>
    <submittedName>
        <fullName evidence="7">Carbohydrate kinase</fullName>
    </submittedName>
</protein>
<evidence type="ECO:0000313" key="7">
    <source>
        <dbReference type="EMBL" id="AZQ78010.1"/>
    </source>
</evidence>
<evidence type="ECO:0000256" key="2">
    <source>
        <dbReference type="ARBA" id="ARBA00022679"/>
    </source>
</evidence>
<feature type="domain" description="Carbohydrate kinase PfkB" evidence="6">
    <location>
        <begin position="5"/>
        <end position="302"/>
    </location>
</feature>
<proteinExistence type="inferred from homology"/>
<keyword evidence="2" id="KW-0808">Transferase</keyword>
<dbReference type="SUPFAM" id="SSF53613">
    <property type="entry name" value="Ribokinase-like"/>
    <property type="match status" value="1"/>
</dbReference>
<reference evidence="7 8" key="1">
    <citation type="submission" date="2018-12" db="EMBL/GenBank/DDBJ databases">
        <title>Complete genome sequence of Flaviflexus sp. H23T48.</title>
        <authorList>
            <person name="Bae J.-W."/>
            <person name="Lee J.-Y."/>
        </authorList>
    </citation>
    <scope>NUCLEOTIDE SEQUENCE [LARGE SCALE GENOMIC DNA]</scope>
    <source>
        <strain evidence="7 8">H23T48</strain>
    </source>
</reference>
<dbReference type="GO" id="GO:0016301">
    <property type="term" value="F:kinase activity"/>
    <property type="evidence" value="ECO:0007669"/>
    <property type="project" value="UniProtKB-KW"/>
</dbReference>
<dbReference type="AlphaFoldDB" id="A0A3Q9G8G6"/>